<dbReference type="EMBL" id="ML732160">
    <property type="protein sequence ID" value="KAB8078284.1"/>
    <property type="molecule type" value="Genomic_DNA"/>
</dbReference>
<dbReference type="Gene3D" id="3.30.1520.10">
    <property type="entry name" value="Phox-like domain"/>
    <property type="match status" value="1"/>
</dbReference>
<organism evidence="8 9">
    <name type="scientific">Aspergillus leporis</name>
    <dbReference type="NCBI Taxonomy" id="41062"/>
    <lineage>
        <taxon>Eukaryota</taxon>
        <taxon>Fungi</taxon>
        <taxon>Dikarya</taxon>
        <taxon>Ascomycota</taxon>
        <taxon>Pezizomycotina</taxon>
        <taxon>Eurotiomycetes</taxon>
        <taxon>Eurotiomycetidae</taxon>
        <taxon>Eurotiales</taxon>
        <taxon>Aspergillaceae</taxon>
        <taxon>Aspergillus</taxon>
        <taxon>Aspergillus subgen. Circumdati</taxon>
    </lineage>
</organism>
<dbReference type="GO" id="GO:0097576">
    <property type="term" value="P:vacuole fusion"/>
    <property type="evidence" value="ECO:0007669"/>
    <property type="project" value="UniProtKB-ARBA"/>
</dbReference>
<dbReference type="SUPFAM" id="SSF58038">
    <property type="entry name" value="SNARE fusion complex"/>
    <property type="match status" value="1"/>
</dbReference>
<feature type="domain" description="PX" evidence="7">
    <location>
        <begin position="1"/>
        <end position="117"/>
    </location>
</feature>
<evidence type="ECO:0000256" key="5">
    <source>
        <dbReference type="SAM" id="MobiDB-lite"/>
    </source>
</evidence>
<dbReference type="CDD" id="cd06897">
    <property type="entry name" value="PX_SNARE"/>
    <property type="match status" value="1"/>
</dbReference>
<gene>
    <name evidence="8" type="ORF">BDV29DRAFT_15803</name>
</gene>
<evidence type="ECO:0000313" key="8">
    <source>
        <dbReference type="EMBL" id="KAB8078284.1"/>
    </source>
</evidence>
<evidence type="ECO:0000256" key="4">
    <source>
        <dbReference type="ARBA" id="ARBA00054927"/>
    </source>
</evidence>
<evidence type="ECO:0000313" key="9">
    <source>
        <dbReference type="Proteomes" id="UP000326565"/>
    </source>
</evidence>
<name>A0A5N5XFJ6_9EURO</name>
<evidence type="ECO:0000256" key="1">
    <source>
        <dbReference type="ARBA" id="ARBA00004116"/>
    </source>
</evidence>
<dbReference type="SMART" id="SM00397">
    <property type="entry name" value="t_SNARE"/>
    <property type="match status" value="1"/>
</dbReference>
<dbReference type="FunFam" id="3.30.1520.10:FF:000052">
    <property type="entry name" value="Putative SNARE complex subunit (Vam7)"/>
    <property type="match status" value="1"/>
</dbReference>
<keyword evidence="3" id="KW-0175">Coiled coil</keyword>
<dbReference type="GO" id="GO:0016192">
    <property type="term" value="P:vesicle-mediated transport"/>
    <property type="evidence" value="ECO:0007669"/>
    <property type="project" value="UniProtKB-ARBA"/>
</dbReference>
<dbReference type="AlphaFoldDB" id="A0A5N5XFJ6"/>
<dbReference type="InterPro" id="IPR001683">
    <property type="entry name" value="PX_dom"/>
</dbReference>
<dbReference type="SUPFAM" id="SSF64268">
    <property type="entry name" value="PX domain"/>
    <property type="match status" value="1"/>
</dbReference>
<feature type="compositionally biased region" description="Basic and acidic residues" evidence="5">
    <location>
        <begin position="161"/>
        <end position="177"/>
    </location>
</feature>
<dbReference type="GO" id="GO:0035091">
    <property type="term" value="F:phosphatidylinositol binding"/>
    <property type="evidence" value="ECO:0007669"/>
    <property type="project" value="InterPro"/>
</dbReference>
<keyword evidence="9" id="KW-1185">Reference proteome</keyword>
<dbReference type="FunFam" id="1.20.5.110:FF:000058">
    <property type="entry name" value="VAM7p Vacuolar SNARE protein"/>
    <property type="match status" value="1"/>
</dbReference>
<feature type="region of interest" description="Disordered" evidence="5">
    <location>
        <begin position="204"/>
        <end position="228"/>
    </location>
</feature>
<dbReference type="SMART" id="SM00312">
    <property type="entry name" value="PX"/>
    <property type="match status" value="1"/>
</dbReference>
<feature type="region of interest" description="Disordered" evidence="5">
    <location>
        <begin position="161"/>
        <end position="182"/>
    </location>
</feature>
<dbReference type="CDD" id="cd15858">
    <property type="entry name" value="SNARE_VAM7"/>
    <property type="match status" value="1"/>
</dbReference>
<dbReference type="PANTHER" id="PTHR22775:SF3">
    <property type="entry name" value="SORTING NEXIN-13"/>
    <property type="match status" value="1"/>
</dbReference>
<evidence type="ECO:0000259" key="6">
    <source>
        <dbReference type="PROSITE" id="PS50192"/>
    </source>
</evidence>
<dbReference type="InterPro" id="IPR036871">
    <property type="entry name" value="PX_dom_sf"/>
</dbReference>
<evidence type="ECO:0000256" key="3">
    <source>
        <dbReference type="ARBA" id="ARBA00023054"/>
    </source>
</evidence>
<dbReference type="Proteomes" id="UP000326565">
    <property type="component" value="Unassembled WGS sequence"/>
</dbReference>
<evidence type="ECO:0000256" key="2">
    <source>
        <dbReference type="ARBA" id="ARBA00022554"/>
    </source>
</evidence>
<dbReference type="InterPro" id="IPR000727">
    <property type="entry name" value="T_SNARE_dom"/>
</dbReference>
<comment type="subcellular location">
    <subcellularLocation>
        <location evidence="1">Vacuole</location>
    </subcellularLocation>
</comment>
<dbReference type="PROSITE" id="PS50192">
    <property type="entry name" value="T_SNARE"/>
    <property type="match status" value="1"/>
</dbReference>
<sequence length="373" mass="41761">MSPHLEITIPTTSISPTTPPYTIYNLTLRLPLRSFTISKRYSDFVSFHKTLLAQTNAPPPAPLPPKTWFQNTVSNATLREDRRAALETYLQAINEADNPQWRNSPAWRAFLNLPSTGNNSNTSTRLHTAVTDATAIKDPTLWLDMYRDMKTHLHDARLHLTRRDQETTPQRQHESSARAKSSLVRAGTLIGALEEGLLKVLGERTQSQSEGGPASSRRGWTSGNSALGDGEVRRRKDLLINARKEKDGLEDLLNAMAAKSRVDNVVASVQDKEALVGSASRKPARSGRVLGKETERTRELDNQGVLQLQRQTMDEQDQSVEELLKIIRRQKELGIAINEEVEVQNALLSMANEDAERVHRKIEIGKKRIGKIS</sequence>
<dbReference type="PANTHER" id="PTHR22775">
    <property type="entry name" value="SORTING NEXIN"/>
    <property type="match status" value="1"/>
</dbReference>
<protein>
    <submittedName>
        <fullName evidence="8">Putative SNARE complex subunit</fullName>
    </submittedName>
</protein>
<keyword evidence="2" id="KW-0926">Vacuole</keyword>
<evidence type="ECO:0000259" key="7">
    <source>
        <dbReference type="PROSITE" id="PS50195"/>
    </source>
</evidence>
<dbReference type="GO" id="GO:0007034">
    <property type="term" value="P:vacuolar transport"/>
    <property type="evidence" value="ECO:0007669"/>
    <property type="project" value="UniProtKB-ARBA"/>
</dbReference>
<proteinExistence type="predicted"/>
<dbReference type="OrthoDB" id="428895at2759"/>
<feature type="domain" description="T-SNARE coiled-coil homology" evidence="6">
    <location>
        <begin position="310"/>
        <end position="372"/>
    </location>
</feature>
<dbReference type="Gene3D" id="1.20.5.110">
    <property type="match status" value="1"/>
</dbReference>
<comment type="function">
    <text evidence="4">Essential for proper morphogenesis of the vacuole. May exist as structural reinforcement on the surface of the vacuolar membrane and be required for maintenance against rupture by osmotic pressure.</text>
</comment>
<reference evidence="8 9" key="1">
    <citation type="submission" date="2019-04" db="EMBL/GenBank/DDBJ databases">
        <title>Friends and foes A comparative genomics study of 23 Aspergillus species from section Flavi.</title>
        <authorList>
            <consortium name="DOE Joint Genome Institute"/>
            <person name="Kjaerbolling I."/>
            <person name="Vesth T."/>
            <person name="Frisvad J.C."/>
            <person name="Nybo J.L."/>
            <person name="Theobald S."/>
            <person name="Kildgaard S."/>
            <person name="Isbrandt T."/>
            <person name="Kuo A."/>
            <person name="Sato A."/>
            <person name="Lyhne E.K."/>
            <person name="Kogle M.E."/>
            <person name="Wiebenga A."/>
            <person name="Kun R.S."/>
            <person name="Lubbers R.J."/>
            <person name="Makela M.R."/>
            <person name="Barry K."/>
            <person name="Chovatia M."/>
            <person name="Clum A."/>
            <person name="Daum C."/>
            <person name="Haridas S."/>
            <person name="He G."/>
            <person name="LaButti K."/>
            <person name="Lipzen A."/>
            <person name="Mondo S."/>
            <person name="Riley R."/>
            <person name="Salamov A."/>
            <person name="Simmons B.A."/>
            <person name="Magnuson J.K."/>
            <person name="Henrissat B."/>
            <person name="Mortensen U.H."/>
            <person name="Larsen T.O."/>
            <person name="Devries R.P."/>
            <person name="Grigoriev I.V."/>
            <person name="Machida M."/>
            <person name="Baker S.E."/>
            <person name="Andersen M.R."/>
        </authorList>
    </citation>
    <scope>NUCLEOTIDE SEQUENCE [LARGE SCALE GENOMIC DNA]</scope>
    <source>
        <strain evidence="8 9">CBS 151.66</strain>
    </source>
</reference>
<dbReference type="PROSITE" id="PS50195">
    <property type="entry name" value="PX"/>
    <property type="match status" value="1"/>
</dbReference>
<dbReference type="Pfam" id="PF00787">
    <property type="entry name" value="PX"/>
    <property type="match status" value="1"/>
</dbReference>
<dbReference type="GO" id="GO:0000329">
    <property type="term" value="C:fungal-type vacuole membrane"/>
    <property type="evidence" value="ECO:0007669"/>
    <property type="project" value="UniProtKB-ARBA"/>
</dbReference>
<accession>A0A5N5XFJ6</accession>